<dbReference type="EMBL" id="SRLO01000319">
    <property type="protein sequence ID" value="TNN61243.1"/>
    <property type="molecule type" value="Genomic_DNA"/>
</dbReference>
<keyword evidence="3" id="KW-1185">Reference proteome</keyword>
<proteinExistence type="predicted"/>
<evidence type="ECO:0000313" key="3">
    <source>
        <dbReference type="Proteomes" id="UP000314294"/>
    </source>
</evidence>
<feature type="compositionally biased region" description="Polar residues" evidence="1">
    <location>
        <begin position="65"/>
        <end position="76"/>
    </location>
</feature>
<feature type="compositionally biased region" description="Acidic residues" evidence="1">
    <location>
        <begin position="36"/>
        <end position="45"/>
    </location>
</feature>
<gene>
    <name evidence="2" type="ORF">EYF80_028538</name>
</gene>
<feature type="region of interest" description="Disordered" evidence="1">
    <location>
        <begin position="65"/>
        <end position="123"/>
    </location>
</feature>
<protein>
    <submittedName>
        <fullName evidence="2">Uncharacterized protein</fullName>
    </submittedName>
</protein>
<name>A0A4Z2H893_9TELE</name>
<comment type="caution">
    <text evidence="2">The sequence shown here is derived from an EMBL/GenBank/DDBJ whole genome shotgun (WGS) entry which is preliminary data.</text>
</comment>
<organism evidence="2 3">
    <name type="scientific">Liparis tanakae</name>
    <name type="common">Tanaka's snailfish</name>
    <dbReference type="NCBI Taxonomy" id="230148"/>
    <lineage>
        <taxon>Eukaryota</taxon>
        <taxon>Metazoa</taxon>
        <taxon>Chordata</taxon>
        <taxon>Craniata</taxon>
        <taxon>Vertebrata</taxon>
        <taxon>Euteleostomi</taxon>
        <taxon>Actinopterygii</taxon>
        <taxon>Neopterygii</taxon>
        <taxon>Teleostei</taxon>
        <taxon>Neoteleostei</taxon>
        <taxon>Acanthomorphata</taxon>
        <taxon>Eupercaria</taxon>
        <taxon>Perciformes</taxon>
        <taxon>Cottioidei</taxon>
        <taxon>Cottales</taxon>
        <taxon>Liparidae</taxon>
        <taxon>Liparis</taxon>
    </lineage>
</organism>
<feature type="region of interest" description="Disordered" evidence="1">
    <location>
        <begin position="1"/>
        <end position="52"/>
    </location>
</feature>
<evidence type="ECO:0000256" key="1">
    <source>
        <dbReference type="SAM" id="MobiDB-lite"/>
    </source>
</evidence>
<evidence type="ECO:0000313" key="2">
    <source>
        <dbReference type="EMBL" id="TNN61243.1"/>
    </source>
</evidence>
<sequence length="123" mass="13684">MVSESCHRGRCSGGFRSAGEEKRRLSGFRGKRPPEVEEEEEEEEVSGQVARQQLSLGPNFLCTGTSAASCGMSAQRQRGRLDLRCPQRRKKTMAQSQSGSEEAEQGGRRLQRHDEQNNSRATT</sequence>
<dbReference type="AlphaFoldDB" id="A0A4Z2H893"/>
<reference evidence="2 3" key="1">
    <citation type="submission" date="2019-03" db="EMBL/GenBank/DDBJ databases">
        <title>First draft genome of Liparis tanakae, snailfish: a comprehensive survey of snailfish specific genes.</title>
        <authorList>
            <person name="Kim W."/>
            <person name="Song I."/>
            <person name="Jeong J.-H."/>
            <person name="Kim D."/>
            <person name="Kim S."/>
            <person name="Ryu S."/>
            <person name="Song J.Y."/>
            <person name="Lee S.K."/>
        </authorList>
    </citation>
    <scope>NUCLEOTIDE SEQUENCE [LARGE SCALE GENOMIC DNA]</scope>
    <source>
        <tissue evidence="2">Muscle</tissue>
    </source>
</reference>
<dbReference type="Proteomes" id="UP000314294">
    <property type="component" value="Unassembled WGS sequence"/>
</dbReference>
<accession>A0A4Z2H893</accession>